<accession>A0A4S8KAP6</accession>
<keyword evidence="3" id="KW-1185">Reference proteome</keyword>
<feature type="compositionally biased region" description="Polar residues" evidence="1">
    <location>
        <begin position="1"/>
        <end position="20"/>
    </location>
</feature>
<evidence type="ECO:0000313" key="3">
    <source>
        <dbReference type="Proteomes" id="UP000317650"/>
    </source>
</evidence>
<proteinExistence type="predicted"/>
<evidence type="ECO:0000313" key="2">
    <source>
        <dbReference type="EMBL" id="THU72156.1"/>
    </source>
</evidence>
<feature type="region of interest" description="Disordered" evidence="1">
    <location>
        <begin position="1"/>
        <end position="39"/>
    </location>
</feature>
<dbReference type="AlphaFoldDB" id="A0A4S8KAP6"/>
<reference evidence="2 3" key="1">
    <citation type="journal article" date="2019" name="Nat. Plants">
        <title>Genome sequencing of Musa balbisiana reveals subgenome evolution and function divergence in polyploid bananas.</title>
        <authorList>
            <person name="Yao X."/>
        </authorList>
    </citation>
    <scope>NUCLEOTIDE SEQUENCE [LARGE SCALE GENOMIC DNA]</scope>
    <source>
        <strain evidence="3">cv. DH-PKW</strain>
        <tissue evidence="2">Leaves</tissue>
    </source>
</reference>
<gene>
    <name evidence="2" type="ORF">C4D60_Mb04t09150</name>
</gene>
<feature type="compositionally biased region" description="Polar residues" evidence="1">
    <location>
        <begin position="30"/>
        <end position="39"/>
    </location>
</feature>
<dbReference type="EMBL" id="PYDT01000001">
    <property type="protein sequence ID" value="THU72156.1"/>
    <property type="molecule type" value="Genomic_DNA"/>
</dbReference>
<evidence type="ECO:0000256" key="1">
    <source>
        <dbReference type="SAM" id="MobiDB-lite"/>
    </source>
</evidence>
<comment type="caution">
    <text evidence="2">The sequence shown here is derived from an EMBL/GenBank/DDBJ whole genome shotgun (WGS) entry which is preliminary data.</text>
</comment>
<name>A0A4S8KAP6_MUSBA</name>
<dbReference type="Proteomes" id="UP000317650">
    <property type="component" value="Chromosome 4"/>
</dbReference>
<sequence length="97" mass="10830">MTNLRVNVGAVTSTPRTGGDSQDKEGSAQMAISPNHNNTKYFKQESSEYLNGNDCMIEEGKQIRVTKEGRDTDLLPNQLQLLFCLNDDFLHGIRSII</sequence>
<organism evidence="2 3">
    <name type="scientific">Musa balbisiana</name>
    <name type="common">Banana</name>
    <dbReference type="NCBI Taxonomy" id="52838"/>
    <lineage>
        <taxon>Eukaryota</taxon>
        <taxon>Viridiplantae</taxon>
        <taxon>Streptophyta</taxon>
        <taxon>Embryophyta</taxon>
        <taxon>Tracheophyta</taxon>
        <taxon>Spermatophyta</taxon>
        <taxon>Magnoliopsida</taxon>
        <taxon>Liliopsida</taxon>
        <taxon>Zingiberales</taxon>
        <taxon>Musaceae</taxon>
        <taxon>Musa</taxon>
    </lineage>
</organism>
<protein>
    <submittedName>
        <fullName evidence="2">Uncharacterized protein</fullName>
    </submittedName>
</protein>